<protein>
    <submittedName>
        <fullName evidence="1">PqqD family protein</fullName>
    </submittedName>
</protein>
<organism evidence="1 2">
    <name type="scientific">Plebeiibacterium marinum</name>
    <dbReference type="NCBI Taxonomy" id="2992111"/>
    <lineage>
        <taxon>Bacteria</taxon>
        <taxon>Pseudomonadati</taxon>
        <taxon>Bacteroidota</taxon>
        <taxon>Bacteroidia</taxon>
        <taxon>Marinilabiliales</taxon>
        <taxon>Marinilabiliaceae</taxon>
        <taxon>Plebeiibacterium</taxon>
    </lineage>
</organism>
<proteinExistence type="predicted"/>
<comment type="caution">
    <text evidence="1">The sequence shown here is derived from an EMBL/GenBank/DDBJ whole genome shotgun (WGS) entry which is preliminary data.</text>
</comment>
<evidence type="ECO:0000313" key="2">
    <source>
        <dbReference type="Proteomes" id="UP001207408"/>
    </source>
</evidence>
<dbReference type="InterPro" id="IPR008792">
    <property type="entry name" value="PQQD"/>
</dbReference>
<sequence>MDFSKVYYKSEGFVEKAIGSEKVLVPLSDNVADMNHVLTLNEVGTFLYDGIDGEKSLDEIFSLLLEEYDVTAEVAKRDIEQFIDETVNKGIIIEKH</sequence>
<gene>
    <name evidence="1" type="ORF">OM074_10110</name>
</gene>
<dbReference type="RefSeq" id="WP_301199353.1">
    <property type="nucleotide sequence ID" value="NZ_JAPDPI010000018.1"/>
</dbReference>
<dbReference type="AlphaFoldDB" id="A0AAE3MEI4"/>
<name>A0AAE3MEI4_9BACT</name>
<reference evidence="1" key="1">
    <citation type="submission" date="2022-10" db="EMBL/GenBank/DDBJ databases">
        <authorList>
            <person name="Yu W.X."/>
        </authorList>
    </citation>
    <scope>NUCLEOTIDE SEQUENCE</scope>
    <source>
        <strain evidence="1">D04</strain>
    </source>
</reference>
<keyword evidence="2" id="KW-1185">Reference proteome</keyword>
<dbReference type="Gene3D" id="1.10.10.1150">
    <property type="entry name" value="Coenzyme PQQ synthesis protein D (PqqD)"/>
    <property type="match status" value="1"/>
</dbReference>
<dbReference type="InterPro" id="IPR041881">
    <property type="entry name" value="PqqD_sf"/>
</dbReference>
<accession>A0AAE3MEI4</accession>
<dbReference type="EMBL" id="JAPDPI010000018">
    <property type="protein sequence ID" value="MCW3805981.1"/>
    <property type="molecule type" value="Genomic_DNA"/>
</dbReference>
<dbReference type="Proteomes" id="UP001207408">
    <property type="component" value="Unassembled WGS sequence"/>
</dbReference>
<evidence type="ECO:0000313" key="1">
    <source>
        <dbReference type="EMBL" id="MCW3805981.1"/>
    </source>
</evidence>
<dbReference type="Pfam" id="PF05402">
    <property type="entry name" value="PqqD"/>
    <property type="match status" value="1"/>
</dbReference>